<dbReference type="PANTHER" id="PTHR31213:SF55">
    <property type="entry name" value="STRESS-INDUCED PROTEIN SAM22"/>
    <property type="match status" value="1"/>
</dbReference>
<dbReference type="SUPFAM" id="SSF55961">
    <property type="entry name" value="Bet v1-like"/>
    <property type="match status" value="2"/>
</dbReference>
<protein>
    <submittedName>
        <fullName evidence="3">Putative START-like domain, Bet v I type allergen</fullName>
    </submittedName>
</protein>
<dbReference type="GO" id="GO:0038023">
    <property type="term" value="F:signaling receptor activity"/>
    <property type="evidence" value="ECO:0000318"/>
    <property type="project" value="GO_Central"/>
</dbReference>
<dbReference type="InterPro" id="IPR023393">
    <property type="entry name" value="START-like_dom_sf"/>
</dbReference>
<comment type="similarity">
    <text evidence="1">Belongs to the BetVI family.</text>
</comment>
<dbReference type="InterPro" id="IPR000916">
    <property type="entry name" value="Bet_v_I/MLP"/>
</dbReference>
<dbReference type="InterPro" id="IPR050279">
    <property type="entry name" value="Plant_def-hormone_signal"/>
</dbReference>
<dbReference type="PANTHER" id="PTHR31213">
    <property type="entry name" value="OS08G0374000 PROTEIN-RELATED"/>
    <property type="match status" value="1"/>
</dbReference>
<dbReference type="PRINTS" id="PR00634">
    <property type="entry name" value="BETALLERGEN"/>
</dbReference>
<dbReference type="AlphaFoldDB" id="A0A251TEA7"/>
<dbReference type="GO" id="GO:0006952">
    <property type="term" value="P:defense response"/>
    <property type="evidence" value="ECO:0007669"/>
    <property type="project" value="InterPro"/>
</dbReference>
<proteinExistence type="inferred from homology"/>
<dbReference type="GO" id="GO:0004864">
    <property type="term" value="F:protein phosphatase inhibitor activity"/>
    <property type="evidence" value="ECO:0000318"/>
    <property type="project" value="GO_Central"/>
</dbReference>
<dbReference type="OMA" id="AKCECKS"/>
<dbReference type="GO" id="GO:0010427">
    <property type="term" value="F:abscisic acid binding"/>
    <property type="evidence" value="ECO:0000318"/>
    <property type="project" value="GO_Central"/>
</dbReference>
<dbReference type="GO" id="GO:0009738">
    <property type="term" value="P:abscisic acid-activated signaling pathway"/>
    <property type="evidence" value="ECO:0000318"/>
    <property type="project" value="GO_Central"/>
</dbReference>
<dbReference type="FunFam" id="3.30.530.20:FF:000007">
    <property type="entry name" value="Major pollen allergen Bet v 1-A"/>
    <property type="match status" value="1"/>
</dbReference>
<dbReference type="InParanoid" id="A0A251TEA7"/>
<dbReference type="Gene3D" id="3.30.530.20">
    <property type="match status" value="2"/>
</dbReference>
<dbReference type="EMBL" id="CM007900">
    <property type="protein sequence ID" value="OTG08291.1"/>
    <property type="molecule type" value="Genomic_DNA"/>
</dbReference>
<dbReference type="CDD" id="cd07816">
    <property type="entry name" value="Bet_v1-like"/>
    <property type="match status" value="1"/>
</dbReference>
<evidence type="ECO:0000313" key="3">
    <source>
        <dbReference type="EMBL" id="OTG08291.1"/>
    </source>
</evidence>
<dbReference type="Pfam" id="PF00407">
    <property type="entry name" value="Bet_v_1"/>
    <property type="match status" value="1"/>
</dbReference>
<evidence type="ECO:0000259" key="2">
    <source>
        <dbReference type="Pfam" id="PF00407"/>
    </source>
</evidence>
<name>A0A251TEA7_HELAN</name>
<reference evidence="4" key="1">
    <citation type="journal article" date="2017" name="Nature">
        <title>The sunflower genome provides insights into oil metabolism, flowering and Asterid evolution.</title>
        <authorList>
            <person name="Badouin H."/>
            <person name="Gouzy J."/>
            <person name="Grassa C.J."/>
            <person name="Murat F."/>
            <person name="Staton S.E."/>
            <person name="Cottret L."/>
            <person name="Lelandais-Briere C."/>
            <person name="Owens G.L."/>
            <person name="Carrere S."/>
            <person name="Mayjonade B."/>
            <person name="Legrand L."/>
            <person name="Gill N."/>
            <person name="Kane N.C."/>
            <person name="Bowers J.E."/>
            <person name="Hubner S."/>
            <person name="Bellec A."/>
            <person name="Berard A."/>
            <person name="Berges H."/>
            <person name="Blanchet N."/>
            <person name="Boniface M.C."/>
            <person name="Brunel D."/>
            <person name="Catrice O."/>
            <person name="Chaidir N."/>
            <person name="Claudel C."/>
            <person name="Donnadieu C."/>
            <person name="Faraut T."/>
            <person name="Fievet G."/>
            <person name="Helmstetter N."/>
            <person name="King M."/>
            <person name="Knapp S.J."/>
            <person name="Lai Z."/>
            <person name="Le Paslier M.C."/>
            <person name="Lippi Y."/>
            <person name="Lorenzon L."/>
            <person name="Mandel J.R."/>
            <person name="Marage G."/>
            <person name="Marchand G."/>
            <person name="Marquand E."/>
            <person name="Bret-Mestries E."/>
            <person name="Morien E."/>
            <person name="Nambeesan S."/>
            <person name="Nguyen T."/>
            <person name="Pegot-Espagnet P."/>
            <person name="Pouilly N."/>
            <person name="Raftis F."/>
            <person name="Sallet E."/>
            <person name="Schiex T."/>
            <person name="Thomas J."/>
            <person name="Vandecasteele C."/>
            <person name="Vares D."/>
            <person name="Vear F."/>
            <person name="Vautrin S."/>
            <person name="Crespi M."/>
            <person name="Mangin B."/>
            <person name="Burke J.M."/>
            <person name="Salse J."/>
            <person name="Munos S."/>
            <person name="Vincourt P."/>
            <person name="Rieseberg L.H."/>
            <person name="Langlade N.B."/>
        </authorList>
    </citation>
    <scope>NUCLEOTIDE SEQUENCE [LARGE SCALE GENOMIC DNA]</scope>
    <source>
        <strain evidence="4">cv. SF193</strain>
    </source>
</reference>
<dbReference type="GO" id="GO:0005634">
    <property type="term" value="C:nucleus"/>
    <property type="evidence" value="ECO:0000318"/>
    <property type="project" value="GO_Central"/>
</dbReference>
<gene>
    <name evidence="3" type="ORF">HannXRQ_Chr11g0340021</name>
</gene>
<keyword evidence="4" id="KW-1185">Reference proteome</keyword>
<evidence type="ECO:0000313" key="4">
    <source>
        <dbReference type="Proteomes" id="UP000215914"/>
    </source>
</evidence>
<dbReference type="Proteomes" id="UP000215914">
    <property type="component" value="Chromosome 11"/>
</dbReference>
<feature type="domain" description="Bet v I/Major latex protein" evidence="2">
    <location>
        <begin position="55"/>
        <end position="198"/>
    </location>
</feature>
<organism evidence="3 4">
    <name type="scientific">Helianthus annuus</name>
    <name type="common">Common sunflower</name>
    <dbReference type="NCBI Taxonomy" id="4232"/>
    <lineage>
        <taxon>Eukaryota</taxon>
        <taxon>Viridiplantae</taxon>
        <taxon>Streptophyta</taxon>
        <taxon>Embryophyta</taxon>
        <taxon>Tracheophyta</taxon>
        <taxon>Spermatophyta</taxon>
        <taxon>Magnoliopsida</taxon>
        <taxon>eudicotyledons</taxon>
        <taxon>Gunneridae</taxon>
        <taxon>Pentapetalae</taxon>
        <taxon>asterids</taxon>
        <taxon>campanulids</taxon>
        <taxon>Asterales</taxon>
        <taxon>Asteraceae</taxon>
        <taxon>Asteroideae</taxon>
        <taxon>Heliantheae alliance</taxon>
        <taxon>Heliantheae</taxon>
        <taxon>Helianthus</taxon>
    </lineage>
</organism>
<sequence length="206" mass="22556">MEVSMEIEVASSLSSEKLFKLYNNYDTIAPKVDPQSFKSITIIQGDGGVGSIISTVYGDEVASSLSSEKLFKLYNNYHTIAPKVDPQSFKSITVIQGDGGVGSIISTVYGDGSTSKHTVDAIDTSNHLISYTYFEADVFKGIIEKTTHHIKFSPSPNGGAIYKRTIIFKCIGDAKLSDEAMNISKETIKSIFKRMESYAIAHPEDF</sequence>
<dbReference type="InterPro" id="IPR024949">
    <property type="entry name" value="Bet_v_I_allergen"/>
</dbReference>
<accession>A0A251TEA7</accession>
<dbReference type="GO" id="GO:0005737">
    <property type="term" value="C:cytoplasm"/>
    <property type="evidence" value="ECO:0000318"/>
    <property type="project" value="GO_Central"/>
</dbReference>
<evidence type="ECO:0000256" key="1">
    <source>
        <dbReference type="ARBA" id="ARBA00009744"/>
    </source>
</evidence>